<evidence type="ECO:0000256" key="1">
    <source>
        <dbReference type="SAM" id="MobiDB-lite"/>
    </source>
</evidence>
<reference evidence="2" key="1">
    <citation type="journal article" date="2014" name="Int. J. Syst. Evol. Microbiol.">
        <title>Complete genome sequence of Corynebacterium casei LMG S-19264T (=DSM 44701T), isolated from a smear-ripened cheese.</title>
        <authorList>
            <consortium name="US DOE Joint Genome Institute (JGI-PGF)"/>
            <person name="Walter F."/>
            <person name="Albersmeier A."/>
            <person name="Kalinowski J."/>
            <person name="Ruckert C."/>
        </authorList>
    </citation>
    <scope>NUCLEOTIDE SEQUENCE</scope>
    <source>
        <strain evidence="2">KCTC 23310</strain>
    </source>
</reference>
<accession>A0A918WHR6</accession>
<dbReference type="Proteomes" id="UP000638981">
    <property type="component" value="Unassembled WGS sequence"/>
</dbReference>
<dbReference type="CDD" id="cd00761">
    <property type="entry name" value="Glyco_tranf_GTA_type"/>
    <property type="match status" value="1"/>
</dbReference>
<sequence>MTRPTYITLSSIPPRFPFLGPILQTLVDQQGASAPVLLFIPESYRRFPDWDGTLPKVPAGVTIVRCAQDHGPATKVLPALQRFAGQEVNILFCDDDNLYPADWLATFLLAAQDRPEVALCAHGAELNSLFGRTRPPHRLPRAERWETDELAAHLTQSRPPLPLAKPLFKSSGFTDTLLGRGGVLICPKFFDSGIFDLPPVIWTVDDFWLSGHLELRDIPIWVDHRIPNPMTHPCMHLVRPLLHDTIENHDRWAANKACVNWFRQEKGIWQPGAPDEISSGRPRTTIKKPRPKPPTLRQRLRRRLKRLVSGR</sequence>
<dbReference type="AlphaFoldDB" id="A0A918WHR6"/>
<feature type="region of interest" description="Disordered" evidence="1">
    <location>
        <begin position="270"/>
        <end position="296"/>
    </location>
</feature>
<keyword evidence="3" id="KW-1185">Reference proteome</keyword>
<evidence type="ECO:0000313" key="2">
    <source>
        <dbReference type="EMBL" id="GHC47632.1"/>
    </source>
</evidence>
<dbReference type="RefSeq" id="WP_189410228.1">
    <property type="nucleotide sequence ID" value="NZ_BMYJ01000002.1"/>
</dbReference>
<dbReference type="SUPFAM" id="SSF53448">
    <property type="entry name" value="Nucleotide-diphospho-sugar transferases"/>
    <property type="match status" value="1"/>
</dbReference>
<name>A0A918WHR6_9RHOB</name>
<proteinExistence type="predicted"/>
<evidence type="ECO:0000313" key="3">
    <source>
        <dbReference type="Proteomes" id="UP000638981"/>
    </source>
</evidence>
<dbReference type="EMBL" id="BMYJ01000002">
    <property type="protein sequence ID" value="GHC47632.1"/>
    <property type="molecule type" value="Genomic_DNA"/>
</dbReference>
<dbReference type="InterPro" id="IPR029044">
    <property type="entry name" value="Nucleotide-diphossugar_trans"/>
</dbReference>
<reference evidence="2" key="2">
    <citation type="submission" date="2020-09" db="EMBL/GenBank/DDBJ databases">
        <authorList>
            <person name="Sun Q."/>
            <person name="Kim S."/>
        </authorList>
    </citation>
    <scope>NUCLEOTIDE SEQUENCE</scope>
    <source>
        <strain evidence="2">KCTC 23310</strain>
    </source>
</reference>
<gene>
    <name evidence="2" type="ORF">GCM10007315_06840</name>
</gene>
<protein>
    <submittedName>
        <fullName evidence="2">Uncharacterized protein</fullName>
    </submittedName>
</protein>
<organism evidence="2 3">
    <name type="scientific">Neogemmobacter tilapiae</name>
    <dbReference type="NCBI Taxonomy" id="875041"/>
    <lineage>
        <taxon>Bacteria</taxon>
        <taxon>Pseudomonadati</taxon>
        <taxon>Pseudomonadota</taxon>
        <taxon>Alphaproteobacteria</taxon>
        <taxon>Rhodobacterales</taxon>
        <taxon>Paracoccaceae</taxon>
        <taxon>Neogemmobacter</taxon>
    </lineage>
</organism>
<comment type="caution">
    <text evidence="2">The sequence shown here is derived from an EMBL/GenBank/DDBJ whole genome shotgun (WGS) entry which is preliminary data.</text>
</comment>